<dbReference type="AlphaFoldDB" id="A0A0E0URY4"/>
<dbReference type="InterPro" id="IPR001387">
    <property type="entry name" value="Cro/C1-type_HTH"/>
</dbReference>
<dbReference type="GO" id="GO:0003677">
    <property type="term" value="F:DNA binding"/>
    <property type="evidence" value="ECO:0007669"/>
    <property type="project" value="InterPro"/>
</dbReference>
<dbReference type="Gene3D" id="1.10.260.40">
    <property type="entry name" value="lambda repressor-like DNA-binding domains"/>
    <property type="match status" value="1"/>
</dbReference>
<dbReference type="HOGENOM" id="CLU_192101_2_1_9"/>
<dbReference type="CDD" id="cd00093">
    <property type="entry name" value="HTH_XRE"/>
    <property type="match status" value="1"/>
</dbReference>
<reference evidence="2 3" key="1">
    <citation type="journal article" date="2011" name="J. Bacteriol.">
        <title>Genome sequence of the nonpathogenic Listeria monocytogenes serovar 4a strain M7.</title>
        <authorList>
            <person name="Chen J."/>
            <person name="Xia Y."/>
            <person name="Cheng C."/>
            <person name="Fang C."/>
            <person name="Shan Y."/>
            <person name="Jin G."/>
            <person name="Fang W."/>
        </authorList>
    </citation>
    <scope>NUCLEOTIDE SEQUENCE [LARGE SCALE GENOMIC DNA]</scope>
    <source>
        <strain evidence="2 3">M7</strain>
    </source>
</reference>
<dbReference type="Proteomes" id="UP000000486">
    <property type="component" value="Chromosome"/>
</dbReference>
<organism evidence="2 3">
    <name type="scientific">Listeria monocytogenes serotype 4a (strain M7)</name>
    <dbReference type="NCBI Taxonomy" id="1030009"/>
    <lineage>
        <taxon>Bacteria</taxon>
        <taxon>Bacillati</taxon>
        <taxon>Bacillota</taxon>
        <taxon>Bacilli</taxon>
        <taxon>Bacillales</taxon>
        <taxon>Listeriaceae</taxon>
        <taxon>Listeria</taxon>
    </lineage>
</organism>
<evidence type="ECO:0000313" key="2">
    <source>
        <dbReference type="EMBL" id="AEH91074.1"/>
    </source>
</evidence>
<evidence type="ECO:0000313" key="3">
    <source>
        <dbReference type="Proteomes" id="UP000000486"/>
    </source>
</evidence>
<dbReference type="EMBL" id="CP002816">
    <property type="protein sequence ID" value="AEH91074.1"/>
    <property type="molecule type" value="Genomic_DNA"/>
</dbReference>
<dbReference type="SMART" id="SM00530">
    <property type="entry name" value="HTH_XRE"/>
    <property type="match status" value="1"/>
</dbReference>
<sequence length="67" mass="7585">MMPVHKLKELVKIALIRRGISQAELAKTIGISPTYLSDILNENRSGKKVEDIKNQITKLLEIDKEVI</sequence>
<protein>
    <submittedName>
        <fullName evidence="2">Conserved domain protein</fullName>
    </submittedName>
</protein>
<dbReference type="KEGG" id="lmq:LMM7_0068"/>
<gene>
    <name evidence="2" type="ordered locus">LMM7_0068</name>
</gene>
<feature type="domain" description="HTH cro/C1-type" evidence="1">
    <location>
        <begin position="11"/>
        <end position="45"/>
    </location>
</feature>
<dbReference type="InterPro" id="IPR010982">
    <property type="entry name" value="Lambda_DNA-bd_dom_sf"/>
</dbReference>
<name>A0A0E0URY4_LISMM</name>
<dbReference type="PATRIC" id="fig|1030009.3.peg.68"/>
<proteinExistence type="predicted"/>
<evidence type="ECO:0000259" key="1">
    <source>
        <dbReference type="PROSITE" id="PS50943"/>
    </source>
</evidence>
<accession>A0A0E0URY4</accession>
<dbReference type="SUPFAM" id="SSF47413">
    <property type="entry name" value="lambda repressor-like DNA-binding domains"/>
    <property type="match status" value="1"/>
</dbReference>
<dbReference type="Pfam" id="PF01381">
    <property type="entry name" value="HTH_3"/>
    <property type="match status" value="1"/>
</dbReference>
<dbReference type="PROSITE" id="PS50943">
    <property type="entry name" value="HTH_CROC1"/>
    <property type="match status" value="1"/>
</dbReference>